<dbReference type="KEGG" id="mmau:NCTC10168_00362"/>
<dbReference type="SMART" id="SM00382">
    <property type="entry name" value="AAA"/>
    <property type="match status" value="1"/>
</dbReference>
<keyword evidence="12" id="KW-1185">Reference proteome</keyword>
<evidence type="ECO:0000256" key="6">
    <source>
        <dbReference type="ARBA" id="ARBA00022989"/>
    </source>
</evidence>
<evidence type="ECO:0000259" key="9">
    <source>
        <dbReference type="PROSITE" id="PS50893"/>
    </source>
</evidence>
<dbReference type="GO" id="GO:0015421">
    <property type="term" value="F:ABC-type oligopeptide transporter activity"/>
    <property type="evidence" value="ECO:0007669"/>
    <property type="project" value="TreeGrafter"/>
</dbReference>
<dbReference type="SUPFAM" id="SSF52540">
    <property type="entry name" value="P-loop containing nucleoside triphosphate hydrolases"/>
    <property type="match status" value="1"/>
</dbReference>
<dbReference type="Proteomes" id="UP000290243">
    <property type="component" value="Chromosome"/>
</dbReference>
<dbReference type="PROSITE" id="PS50893">
    <property type="entry name" value="ABC_TRANSPORTER_2"/>
    <property type="match status" value="1"/>
</dbReference>
<dbReference type="GO" id="GO:0005524">
    <property type="term" value="F:ATP binding"/>
    <property type="evidence" value="ECO:0007669"/>
    <property type="project" value="UniProtKB-KW"/>
</dbReference>
<dbReference type="SUPFAM" id="SSF90123">
    <property type="entry name" value="ABC transporter transmembrane region"/>
    <property type="match status" value="1"/>
</dbReference>
<dbReference type="InterPro" id="IPR003439">
    <property type="entry name" value="ABC_transporter-like_ATP-bd"/>
</dbReference>
<evidence type="ECO:0000256" key="5">
    <source>
        <dbReference type="ARBA" id="ARBA00022840"/>
    </source>
</evidence>
<keyword evidence="4" id="KW-0547">Nucleotide-binding</keyword>
<keyword evidence="5" id="KW-0067">ATP-binding</keyword>
<keyword evidence="3 8" id="KW-0812">Transmembrane</keyword>
<evidence type="ECO:0000256" key="7">
    <source>
        <dbReference type="ARBA" id="ARBA00023136"/>
    </source>
</evidence>
<feature type="transmembrane region" description="Helical" evidence="8">
    <location>
        <begin position="31"/>
        <end position="57"/>
    </location>
</feature>
<evidence type="ECO:0000256" key="4">
    <source>
        <dbReference type="ARBA" id="ARBA00022741"/>
    </source>
</evidence>
<protein>
    <submittedName>
        <fullName evidence="11">ABC-type multidrug/protein/lipid transport system ATPase component</fullName>
        <ecNumber evidence="11">3.6.3.-</ecNumber>
    </submittedName>
</protein>
<dbReference type="PANTHER" id="PTHR43394:SF1">
    <property type="entry name" value="ATP-BINDING CASSETTE SUB-FAMILY B MEMBER 10, MITOCHONDRIAL"/>
    <property type="match status" value="1"/>
</dbReference>
<comment type="subcellular location">
    <subcellularLocation>
        <location evidence="1">Cell membrane</location>
        <topology evidence="1">Multi-pass membrane protein</topology>
    </subcellularLocation>
</comment>
<keyword evidence="6 8" id="KW-1133">Transmembrane helix</keyword>
<dbReference type="GO" id="GO:0016887">
    <property type="term" value="F:ATP hydrolysis activity"/>
    <property type="evidence" value="ECO:0007669"/>
    <property type="project" value="InterPro"/>
</dbReference>
<keyword evidence="11" id="KW-0378">Hydrolase</keyword>
<evidence type="ECO:0000256" key="2">
    <source>
        <dbReference type="ARBA" id="ARBA00005417"/>
    </source>
</evidence>
<dbReference type="InterPro" id="IPR036640">
    <property type="entry name" value="ABC1_TM_sf"/>
</dbReference>
<dbReference type="OrthoDB" id="383768at2"/>
<gene>
    <name evidence="11" type="primary">mldB1_3</name>
    <name evidence="11" type="ORF">NCTC10168_00362</name>
</gene>
<evidence type="ECO:0000256" key="3">
    <source>
        <dbReference type="ARBA" id="ARBA00022692"/>
    </source>
</evidence>
<organism evidence="11 12">
    <name type="scientific">Mycoplasmopsis maculosa</name>
    <dbReference type="NCBI Taxonomy" id="114885"/>
    <lineage>
        <taxon>Bacteria</taxon>
        <taxon>Bacillati</taxon>
        <taxon>Mycoplasmatota</taxon>
        <taxon>Mycoplasmoidales</taxon>
        <taxon>Metamycoplasmataceae</taxon>
        <taxon>Mycoplasmopsis</taxon>
    </lineage>
</organism>
<feature type="domain" description="ABC transmembrane type-1" evidence="10">
    <location>
        <begin position="34"/>
        <end position="282"/>
    </location>
</feature>
<sequence>MKKENKKVERKASTFGLIRETFRLMGSKSGILKWGIFISFLQSLFYTTGTAMTGIIVEKYLSDPNKFDLFYFVLLCSLMGAAFLIYGVLRIVQGKLFITSAYNVASRMREIASQKLLLMPISYHDKQKAGDHISTLTNDINSSSMSLVQLLNESFGNFFNVFIAIAYMFFYSVTLSSIVVPISFIFIGISWILIANAKKPYIKVTNTFGELNAFVEEMLKNTKITQTFDQQEKADKDLETIARKIKKHSFFGDLYVKFFDPWFAVFGNFLVLIILSLTLYFLDNEINLIGIFKIENTGDTIGLRPGAGFIVGYINLLFNYTTTVQVFFNVIFSIQVGVASTQRIFKLLDLEVPSPIKNPIYLQPNMRGYIQFENVYFKYDKNSEKYQLKNASFYAKPGQTIAIVGPTGAGKTTIINLLSKFYDYDEGSIKIDGIELRSIPKENLRDYMAVVLQDSFLFNDTIIDNLKVSNPYANKSDIIEAANITNAHSFILKNENGYETMIENNGSNLSQGEKQLLSITRAILGEKKMLILDEATSNVDSNTEKIIQTALNKHILKGKTSFVIAHRLSTIRNADLILVVNDGEIIEKGSHDELMERKGYYWNLHQSQFDSLEQ</sequence>
<dbReference type="GO" id="GO:0005886">
    <property type="term" value="C:plasma membrane"/>
    <property type="evidence" value="ECO:0007669"/>
    <property type="project" value="UniProtKB-SubCell"/>
</dbReference>
<dbReference type="CDD" id="cd03254">
    <property type="entry name" value="ABCC_Glucan_exporter_like"/>
    <property type="match status" value="1"/>
</dbReference>
<reference evidence="11 12" key="1">
    <citation type="submission" date="2019-01" db="EMBL/GenBank/DDBJ databases">
        <authorList>
            <consortium name="Pathogen Informatics"/>
        </authorList>
    </citation>
    <scope>NUCLEOTIDE SEQUENCE [LARGE SCALE GENOMIC DNA]</scope>
    <source>
        <strain evidence="11 12">NCTC10168</strain>
    </source>
</reference>
<evidence type="ECO:0000256" key="1">
    <source>
        <dbReference type="ARBA" id="ARBA00004651"/>
    </source>
</evidence>
<feature type="domain" description="ABC transporter" evidence="9">
    <location>
        <begin position="370"/>
        <end position="607"/>
    </location>
</feature>
<evidence type="ECO:0000313" key="11">
    <source>
        <dbReference type="EMBL" id="VEU75440.1"/>
    </source>
</evidence>
<keyword evidence="7 8" id="KW-0472">Membrane</keyword>
<evidence type="ECO:0000256" key="8">
    <source>
        <dbReference type="SAM" id="Phobius"/>
    </source>
</evidence>
<evidence type="ECO:0000259" key="10">
    <source>
        <dbReference type="PROSITE" id="PS50929"/>
    </source>
</evidence>
<name>A0A449B4C6_9BACT</name>
<dbReference type="InterPro" id="IPR011527">
    <property type="entry name" value="ABC1_TM_dom"/>
</dbReference>
<dbReference type="RefSeq" id="WP_129646531.1">
    <property type="nucleotide sequence ID" value="NZ_LR215037.1"/>
</dbReference>
<dbReference type="Gene3D" id="3.40.50.300">
    <property type="entry name" value="P-loop containing nucleotide triphosphate hydrolases"/>
    <property type="match status" value="1"/>
</dbReference>
<dbReference type="InterPro" id="IPR003593">
    <property type="entry name" value="AAA+_ATPase"/>
</dbReference>
<evidence type="ECO:0000313" key="12">
    <source>
        <dbReference type="Proteomes" id="UP000290243"/>
    </source>
</evidence>
<dbReference type="InterPro" id="IPR027417">
    <property type="entry name" value="P-loop_NTPase"/>
</dbReference>
<dbReference type="Gene3D" id="1.20.1560.10">
    <property type="entry name" value="ABC transporter type 1, transmembrane domain"/>
    <property type="match status" value="1"/>
</dbReference>
<dbReference type="Pfam" id="PF00664">
    <property type="entry name" value="ABC_membrane"/>
    <property type="match status" value="1"/>
</dbReference>
<dbReference type="AlphaFoldDB" id="A0A449B4C6"/>
<feature type="transmembrane region" description="Helical" evidence="8">
    <location>
        <begin position="178"/>
        <end position="197"/>
    </location>
</feature>
<accession>A0A449B4C6</accession>
<dbReference type="Pfam" id="PF00005">
    <property type="entry name" value="ABC_tran"/>
    <property type="match status" value="1"/>
</dbReference>
<feature type="transmembrane region" description="Helical" evidence="8">
    <location>
        <begin position="69"/>
        <end position="89"/>
    </location>
</feature>
<dbReference type="FunFam" id="3.40.50.300:FF:000218">
    <property type="entry name" value="Multidrug ABC transporter ATP-binding protein"/>
    <property type="match status" value="1"/>
</dbReference>
<comment type="similarity">
    <text evidence="2">Belongs to the ABC transporter superfamily.</text>
</comment>
<dbReference type="EC" id="3.6.3.-" evidence="11"/>
<dbReference type="EMBL" id="LR215037">
    <property type="protein sequence ID" value="VEU75440.1"/>
    <property type="molecule type" value="Genomic_DNA"/>
</dbReference>
<dbReference type="PROSITE" id="PS50929">
    <property type="entry name" value="ABC_TM1F"/>
    <property type="match status" value="1"/>
</dbReference>
<dbReference type="InterPro" id="IPR039421">
    <property type="entry name" value="Type_1_exporter"/>
</dbReference>
<feature type="transmembrane region" description="Helical" evidence="8">
    <location>
        <begin position="262"/>
        <end position="282"/>
    </location>
</feature>
<proteinExistence type="inferred from homology"/>
<dbReference type="PANTHER" id="PTHR43394">
    <property type="entry name" value="ATP-DEPENDENT PERMEASE MDL1, MITOCHONDRIAL"/>
    <property type="match status" value="1"/>
</dbReference>